<dbReference type="AlphaFoldDB" id="A0A8C6LQ51"/>
<evidence type="ECO:0000256" key="1">
    <source>
        <dbReference type="SAM" id="MobiDB-lite"/>
    </source>
</evidence>
<organism evidence="2 3">
    <name type="scientific">Nothobranchius furzeri</name>
    <name type="common">Turquoise killifish</name>
    <dbReference type="NCBI Taxonomy" id="105023"/>
    <lineage>
        <taxon>Eukaryota</taxon>
        <taxon>Metazoa</taxon>
        <taxon>Chordata</taxon>
        <taxon>Craniata</taxon>
        <taxon>Vertebrata</taxon>
        <taxon>Euteleostomi</taxon>
        <taxon>Actinopterygii</taxon>
        <taxon>Neopterygii</taxon>
        <taxon>Teleostei</taxon>
        <taxon>Neoteleostei</taxon>
        <taxon>Acanthomorphata</taxon>
        <taxon>Ovalentaria</taxon>
        <taxon>Atherinomorphae</taxon>
        <taxon>Cyprinodontiformes</taxon>
        <taxon>Nothobranchiidae</taxon>
        <taxon>Nothobranchius</taxon>
    </lineage>
</organism>
<evidence type="ECO:0000313" key="2">
    <source>
        <dbReference type="Ensembl" id="ENSNFUP00015021973.1"/>
    </source>
</evidence>
<feature type="region of interest" description="Disordered" evidence="1">
    <location>
        <begin position="1"/>
        <end position="22"/>
    </location>
</feature>
<dbReference type="GeneTree" id="ENSGT00390000004207"/>
<reference evidence="2" key="2">
    <citation type="submission" date="2025-08" db="UniProtKB">
        <authorList>
            <consortium name="Ensembl"/>
        </authorList>
    </citation>
    <scope>IDENTIFICATION</scope>
</reference>
<reference evidence="2" key="1">
    <citation type="submission" date="2014-08" db="EMBL/GenBank/DDBJ databases">
        <authorList>
            <person name="Senf B."/>
            <person name="Petzold A."/>
            <person name="Downie B.R."/>
            <person name="Koch P."/>
            <person name="Platzer M."/>
        </authorList>
    </citation>
    <scope>NUCLEOTIDE SEQUENCE [LARGE SCALE GENOMIC DNA]</scope>
    <source>
        <strain evidence="2">GRZ</strain>
    </source>
</reference>
<accession>A0A8C6LQ51</accession>
<protein>
    <submittedName>
        <fullName evidence="2">Acyl-CoA thioesterase 8</fullName>
    </submittedName>
</protein>
<reference evidence="2" key="3">
    <citation type="submission" date="2025-09" db="UniProtKB">
        <authorList>
            <consortium name="Ensembl"/>
        </authorList>
    </citation>
    <scope>IDENTIFICATION</scope>
</reference>
<name>A0A8C6LQ51_NOTFU</name>
<feature type="region of interest" description="Disordered" evidence="1">
    <location>
        <begin position="78"/>
        <end position="103"/>
    </location>
</feature>
<keyword evidence="3" id="KW-1185">Reference proteome</keyword>
<sequence length="103" mass="10843">FFTPRPGEDSSSQSSDAPYPQDLRSVLVTSVLNLEELDVDLYRGPEGSGAVPGGPHKRWPQFHCSLCESHPARTAHINLPGVLPGAADEPPAAPVHHASGPSA</sequence>
<dbReference type="Ensembl" id="ENSNFUT00015022992.1">
    <property type="protein sequence ID" value="ENSNFUP00015021973.1"/>
    <property type="gene ID" value="ENSNFUG00015010580.1"/>
</dbReference>
<dbReference type="Proteomes" id="UP000694548">
    <property type="component" value="Chromosome sgr10"/>
</dbReference>
<gene>
    <name evidence="2" type="primary">ACOT8</name>
    <name evidence="2" type="synonym">acot8</name>
</gene>
<evidence type="ECO:0000313" key="3">
    <source>
        <dbReference type="Proteomes" id="UP000694548"/>
    </source>
</evidence>
<proteinExistence type="predicted"/>